<evidence type="ECO:0000313" key="2">
    <source>
        <dbReference type="EMBL" id="HHP68021.1"/>
    </source>
</evidence>
<evidence type="ECO:0000256" key="1">
    <source>
        <dbReference type="SAM" id="Coils"/>
    </source>
</evidence>
<name>A0A7J3XZK6_9CREN</name>
<keyword evidence="1" id="KW-0175">Coiled coil</keyword>
<organism evidence="2">
    <name type="scientific">Thermogladius calderae</name>
    <dbReference type="NCBI Taxonomy" id="1200300"/>
    <lineage>
        <taxon>Archaea</taxon>
        <taxon>Thermoproteota</taxon>
        <taxon>Thermoprotei</taxon>
        <taxon>Desulfurococcales</taxon>
        <taxon>Desulfurococcaceae</taxon>
        <taxon>Thermogladius</taxon>
    </lineage>
</organism>
<comment type="caution">
    <text evidence="2">The sequence shown here is derived from an EMBL/GenBank/DDBJ whole genome shotgun (WGS) entry which is preliminary data.</text>
</comment>
<accession>A0A7J3XZK6</accession>
<dbReference type="EMBL" id="DRYK01000056">
    <property type="protein sequence ID" value="HHP68021.1"/>
    <property type="molecule type" value="Genomic_DNA"/>
</dbReference>
<sequence>MKFWKSDLEKYEDEMNKAFDARNKGKIDETIEHFMKAYELAVKSRDENMKERAQIAYSYATFYKALRTRSGRDFEEAYKAVSALKPDVEFDLALPRKIKAGELAEDLRYLSIIYSLPPVDLSNLSKYSPEDAGRYDEAAKDFVSKNGRRFTIEDLVDIHDTFESIGYRFLAISKMIAAAHAEGEDPDKAVQIYTEALGYLNLAAHADQLVKKVNDRISKLSKATRCWICQRPIQGEEVNFIYLDTFTTKYILKKYGGEDQMMLQEGRVAVCAVCYGSIYKLSDKISKYYYDKAVEEMRRLEERLMAQIAALRSEVEILRASIASVRVGYRRSGPGI</sequence>
<dbReference type="AlphaFoldDB" id="A0A7J3XZK6"/>
<gene>
    <name evidence="2" type="ORF">ENM60_04460</name>
</gene>
<proteinExistence type="predicted"/>
<feature type="coiled-coil region" evidence="1">
    <location>
        <begin position="290"/>
        <end position="321"/>
    </location>
</feature>
<reference evidence="2" key="1">
    <citation type="journal article" date="2020" name="mSystems">
        <title>Genome- and Community-Level Interaction Insights into Carbon Utilization and Element Cycling Functions of Hydrothermarchaeota in Hydrothermal Sediment.</title>
        <authorList>
            <person name="Zhou Z."/>
            <person name="Liu Y."/>
            <person name="Xu W."/>
            <person name="Pan J."/>
            <person name="Luo Z.H."/>
            <person name="Li M."/>
        </authorList>
    </citation>
    <scope>NUCLEOTIDE SEQUENCE [LARGE SCALE GENOMIC DNA]</scope>
    <source>
        <strain evidence="2">SpSt-110</strain>
    </source>
</reference>
<protein>
    <submittedName>
        <fullName evidence="2">Uncharacterized protein</fullName>
    </submittedName>
</protein>